<proteinExistence type="predicted"/>
<dbReference type="Proteomes" id="UP001178148">
    <property type="component" value="Unassembled WGS sequence"/>
</dbReference>
<feature type="region of interest" description="Disordered" evidence="1">
    <location>
        <begin position="39"/>
        <end position="62"/>
    </location>
</feature>
<comment type="caution">
    <text evidence="2">The sequence shown here is derived from an EMBL/GenBank/DDBJ whole genome shotgun (WGS) entry which is preliminary data.</text>
</comment>
<accession>A0AA90SYP7</accession>
<organism evidence="2 3">
    <name type="scientific">Candidatus Endonucleibacter bathymodioli</name>
    <dbReference type="NCBI Taxonomy" id="539814"/>
    <lineage>
        <taxon>Bacteria</taxon>
        <taxon>Pseudomonadati</taxon>
        <taxon>Pseudomonadota</taxon>
        <taxon>Gammaproteobacteria</taxon>
        <taxon>Oceanospirillales</taxon>
        <taxon>Endozoicomonadaceae</taxon>
        <taxon>Candidatus Endonucleibacter</taxon>
    </lineage>
</organism>
<keyword evidence="3" id="KW-1185">Reference proteome</keyword>
<evidence type="ECO:0000313" key="2">
    <source>
        <dbReference type="EMBL" id="MDP0589918.1"/>
    </source>
</evidence>
<gene>
    <name evidence="2" type="ORF">QS748_12340</name>
</gene>
<reference evidence="2 3" key="1">
    <citation type="journal article" date="2023" name="bioRxiv">
        <title>An intranuclear bacterial parasite of deep-sea mussels expresses apoptosis inhibitors acquired from its host.</title>
        <authorList>
            <person name="Gonzalez Porras M.A."/>
            <person name="Assie A."/>
            <person name="Tietjen M."/>
            <person name="Violette M."/>
            <person name="Kleiner M."/>
            <person name="Gruber-Vodicka H."/>
            <person name="Dubilier N."/>
            <person name="Leisch N."/>
        </authorList>
    </citation>
    <scope>NUCLEOTIDE SEQUENCE [LARGE SCALE GENOMIC DNA]</scope>
    <source>
        <strain evidence="2">IAP13</strain>
    </source>
</reference>
<feature type="compositionally biased region" description="Basic residues" evidence="1">
    <location>
        <begin position="44"/>
        <end position="53"/>
    </location>
</feature>
<dbReference type="AlphaFoldDB" id="A0AA90SYP7"/>
<name>A0AA90SYP7_9GAMM</name>
<dbReference type="EMBL" id="JASXSV010000024">
    <property type="protein sequence ID" value="MDP0589918.1"/>
    <property type="molecule type" value="Genomic_DNA"/>
</dbReference>
<evidence type="ECO:0000256" key="1">
    <source>
        <dbReference type="SAM" id="MobiDB-lite"/>
    </source>
</evidence>
<evidence type="ECO:0000313" key="3">
    <source>
        <dbReference type="Proteomes" id="UP001178148"/>
    </source>
</evidence>
<protein>
    <submittedName>
        <fullName evidence="2">Uncharacterized protein</fullName>
    </submittedName>
</protein>
<sequence>MIPVITHVFSARRVGGYLQRCNKTISLELKRCRLGAYDEEETHRHSRQRRKTRPSFTKELMW</sequence>